<evidence type="ECO:0000313" key="1">
    <source>
        <dbReference type="EMBL" id="KAF0046399.1"/>
    </source>
</evidence>
<organism evidence="1 2">
    <name type="scientific">Scophthalmus maximus</name>
    <name type="common">Turbot</name>
    <name type="synonym">Psetta maxima</name>
    <dbReference type="NCBI Taxonomy" id="52904"/>
    <lineage>
        <taxon>Eukaryota</taxon>
        <taxon>Metazoa</taxon>
        <taxon>Chordata</taxon>
        <taxon>Craniata</taxon>
        <taxon>Vertebrata</taxon>
        <taxon>Euteleostomi</taxon>
        <taxon>Actinopterygii</taxon>
        <taxon>Neopterygii</taxon>
        <taxon>Teleostei</taxon>
        <taxon>Neoteleostei</taxon>
        <taxon>Acanthomorphata</taxon>
        <taxon>Carangaria</taxon>
        <taxon>Pleuronectiformes</taxon>
        <taxon>Pleuronectoidei</taxon>
        <taxon>Scophthalmidae</taxon>
        <taxon>Scophthalmus</taxon>
    </lineage>
</organism>
<comment type="caution">
    <text evidence="1">The sequence shown here is derived from an EMBL/GenBank/DDBJ whole genome shotgun (WGS) entry which is preliminary data.</text>
</comment>
<protein>
    <submittedName>
        <fullName evidence="1">Uncharacterized protein</fullName>
    </submittedName>
</protein>
<dbReference type="Proteomes" id="UP000438429">
    <property type="component" value="Unassembled WGS sequence"/>
</dbReference>
<accession>A0A6A4TNK4</accession>
<reference evidence="1 2" key="1">
    <citation type="submission" date="2019-06" db="EMBL/GenBank/DDBJ databases">
        <title>Draft genomes of female and male turbot (Scophthalmus maximus).</title>
        <authorList>
            <person name="Xu H."/>
            <person name="Xu X.-W."/>
            <person name="Shao C."/>
            <person name="Chen S."/>
        </authorList>
    </citation>
    <scope>NUCLEOTIDE SEQUENCE [LARGE SCALE GENOMIC DNA]</scope>
    <source>
        <strain evidence="1">Ysfricsl-2016a</strain>
        <tissue evidence="1">Blood</tissue>
    </source>
</reference>
<name>A0A6A4TNK4_SCOMX</name>
<dbReference type="AlphaFoldDB" id="A0A6A4TNK4"/>
<evidence type="ECO:0000313" key="2">
    <source>
        <dbReference type="Proteomes" id="UP000438429"/>
    </source>
</evidence>
<dbReference type="EMBL" id="VEVO01000001">
    <property type="protein sequence ID" value="KAF0046399.1"/>
    <property type="molecule type" value="Genomic_DNA"/>
</dbReference>
<gene>
    <name evidence="1" type="ORF">F2P81_000032</name>
</gene>
<sequence length="144" mass="16283">MFGEKKTNRLDWSVSCGKIIGSLTPASLWRTPRIKPILSRYVYPAATAAGGVPTRSLNVSVAKFGRNDAFQLDSHETEEIRAFMKSSTFVTEVNIQTFVFSIQNADEFPHNTSNYWGVCGAQMKIQPELIFVFDFHSQQTSRRK</sequence>
<proteinExistence type="predicted"/>